<dbReference type="InterPro" id="IPR036388">
    <property type="entry name" value="WH-like_DNA-bd_sf"/>
</dbReference>
<comment type="similarity">
    <text evidence="2">Belongs to the TFIIF beta subunit family.</text>
</comment>
<evidence type="ECO:0000256" key="3">
    <source>
        <dbReference type="ARBA" id="ARBA00021453"/>
    </source>
</evidence>
<keyword evidence="13" id="KW-1185">Reference proteome</keyword>
<keyword evidence="12" id="KW-0648">Protein biosynthesis</keyword>
<keyword evidence="6" id="KW-0804">Transcription</keyword>
<organism evidence="12 13">
    <name type="scientific">Pseudoloma neurophilia</name>
    <dbReference type="NCBI Taxonomy" id="146866"/>
    <lineage>
        <taxon>Eukaryota</taxon>
        <taxon>Fungi</taxon>
        <taxon>Fungi incertae sedis</taxon>
        <taxon>Microsporidia</taxon>
        <taxon>Pseudoloma</taxon>
    </lineage>
</organism>
<evidence type="ECO:0000256" key="8">
    <source>
        <dbReference type="ARBA" id="ARBA00081473"/>
    </source>
</evidence>
<accession>A0A0R0M5T0</accession>
<dbReference type="Pfam" id="PF02270">
    <property type="entry name" value="TFIIF_beta"/>
    <property type="match status" value="1"/>
</dbReference>
<evidence type="ECO:0000256" key="4">
    <source>
        <dbReference type="ARBA" id="ARBA00023015"/>
    </source>
</evidence>
<dbReference type="SUPFAM" id="SSF50916">
    <property type="entry name" value="Rap30/74 interaction domains"/>
    <property type="match status" value="1"/>
</dbReference>
<name>A0A0R0M5T0_9MICR</name>
<keyword evidence="4" id="KW-0805">Transcription regulation</keyword>
<evidence type="ECO:0000313" key="12">
    <source>
        <dbReference type="EMBL" id="KRH94423.1"/>
    </source>
</evidence>
<sequence>MQLDLKTKDVSVWLVKFPPFLSKILENCKDEAEIGTIEIIKPDENSATAQLKIEINTVDVDFTVQWNEMKQIMYVLKGSVSESETESSKKDLRLEGRVSKEVFIAPQFNDKYIKFKQNIEPQKKAVVKVIDQSTKIRPERHTTISEMEAIARRRKKMLQQNKRERLERTEVMDIIFGAFEVQEQWTIRDLAEYSGQPVAYISEILQEIGELNKGDFRGSWSLKDEYRSRKQE</sequence>
<dbReference type="SUPFAM" id="SSF46785">
    <property type="entry name" value="Winged helix' DNA-binding domain"/>
    <property type="match status" value="1"/>
</dbReference>
<proteinExistence type="inferred from homology"/>
<keyword evidence="5" id="KW-0238">DNA-binding</keyword>
<feature type="domain" description="TFIIF beta subunit HTH" evidence="10">
    <location>
        <begin position="165"/>
        <end position="227"/>
    </location>
</feature>
<dbReference type="FunFam" id="1.10.10.10:FF:000035">
    <property type="entry name" value="General transcription factor IIF subunit 2"/>
    <property type="match status" value="1"/>
</dbReference>
<dbReference type="InterPro" id="IPR003196">
    <property type="entry name" value="TFIIF_beta"/>
</dbReference>
<dbReference type="OrthoDB" id="26094at2759"/>
<dbReference type="GO" id="GO:0003677">
    <property type="term" value="F:DNA binding"/>
    <property type="evidence" value="ECO:0007669"/>
    <property type="project" value="UniProtKB-KW"/>
</dbReference>
<evidence type="ECO:0000256" key="7">
    <source>
        <dbReference type="ARBA" id="ARBA00023242"/>
    </source>
</evidence>
<evidence type="ECO:0000256" key="5">
    <source>
        <dbReference type="ARBA" id="ARBA00023125"/>
    </source>
</evidence>
<dbReference type="GO" id="GO:0003743">
    <property type="term" value="F:translation initiation factor activity"/>
    <property type="evidence" value="ECO:0007669"/>
    <property type="project" value="UniProtKB-KW"/>
</dbReference>
<reference evidence="12 13" key="1">
    <citation type="submission" date="2015-07" db="EMBL/GenBank/DDBJ databases">
        <title>The genome of Pseudoloma neurophilia, a relevant intracellular parasite of the zebrafish.</title>
        <authorList>
            <person name="Ndikumana S."/>
            <person name="Pelin A."/>
            <person name="Sanders J."/>
            <person name="Corradi N."/>
        </authorList>
    </citation>
    <scope>NUCLEOTIDE SEQUENCE [LARGE SCALE GENOMIC DNA]</scope>
    <source>
        <strain evidence="12 13">MK1</strain>
    </source>
</reference>
<dbReference type="VEuPathDB" id="MicrosporidiaDB:M153_2640003554"/>
<dbReference type="Pfam" id="PF17683">
    <property type="entry name" value="TFIIF_beta_N"/>
    <property type="match status" value="1"/>
</dbReference>
<keyword evidence="7" id="KW-0539">Nucleus</keyword>
<evidence type="ECO:0000256" key="2">
    <source>
        <dbReference type="ARBA" id="ARBA00009543"/>
    </source>
</evidence>
<dbReference type="GO" id="GO:0005674">
    <property type="term" value="C:transcription factor TFIIF complex"/>
    <property type="evidence" value="ECO:0007669"/>
    <property type="project" value="InterPro"/>
</dbReference>
<protein>
    <recommendedName>
        <fullName evidence="3">Transcription initiation factor IIF subunit beta</fullName>
    </recommendedName>
    <alternativeName>
        <fullName evidence="9">TFIIF medium subunit</fullName>
    </alternativeName>
    <alternativeName>
        <fullName evidence="8">TFIIF-beta</fullName>
    </alternativeName>
</protein>
<dbReference type="Gene3D" id="1.10.10.10">
    <property type="entry name" value="Winged helix-like DNA-binding domain superfamily/Winged helix DNA-binding domain"/>
    <property type="match status" value="1"/>
</dbReference>
<evidence type="ECO:0000256" key="1">
    <source>
        <dbReference type="ARBA" id="ARBA00004123"/>
    </source>
</evidence>
<dbReference type="PANTHER" id="PTHR10445:SF0">
    <property type="entry name" value="GENERAL TRANSCRIPTION FACTOR IIF SUBUNIT 2"/>
    <property type="match status" value="1"/>
</dbReference>
<dbReference type="PANTHER" id="PTHR10445">
    <property type="entry name" value="GENERAL TRANSCRIPTION FACTOR IIF SUBUNIT 2"/>
    <property type="match status" value="1"/>
</dbReference>
<dbReference type="InterPro" id="IPR036390">
    <property type="entry name" value="WH_DNA-bd_sf"/>
</dbReference>
<dbReference type="InterPro" id="IPR011039">
    <property type="entry name" value="TFIIF_interaction"/>
</dbReference>
<evidence type="ECO:0000256" key="9">
    <source>
        <dbReference type="ARBA" id="ARBA00081863"/>
    </source>
</evidence>
<feature type="domain" description="TFIIF beta subunit N-terminal" evidence="11">
    <location>
        <begin position="11"/>
        <end position="137"/>
    </location>
</feature>
<evidence type="ECO:0000259" key="11">
    <source>
        <dbReference type="Pfam" id="PF17683"/>
    </source>
</evidence>
<keyword evidence="12" id="KW-0396">Initiation factor</keyword>
<evidence type="ECO:0000256" key="6">
    <source>
        <dbReference type="ARBA" id="ARBA00023163"/>
    </source>
</evidence>
<dbReference type="EMBL" id="LGUB01000077">
    <property type="protein sequence ID" value="KRH94423.1"/>
    <property type="molecule type" value="Genomic_DNA"/>
</dbReference>
<gene>
    <name evidence="12" type="ORF">M153_2640003554</name>
</gene>
<evidence type="ECO:0000313" key="13">
    <source>
        <dbReference type="Proteomes" id="UP000051530"/>
    </source>
</evidence>
<dbReference type="InterPro" id="IPR040450">
    <property type="entry name" value="TFIIF_beta_HTH"/>
</dbReference>
<comment type="subcellular location">
    <subcellularLocation>
        <location evidence="1">Nucleus</location>
    </subcellularLocation>
</comment>
<dbReference type="InterPro" id="IPR040504">
    <property type="entry name" value="TFIIF_beta_N"/>
</dbReference>
<dbReference type="Proteomes" id="UP000051530">
    <property type="component" value="Unassembled WGS sequence"/>
</dbReference>
<dbReference type="GO" id="GO:0006367">
    <property type="term" value="P:transcription initiation at RNA polymerase II promoter"/>
    <property type="evidence" value="ECO:0007669"/>
    <property type="project" value="InterPro"/>
</dbReference>
<comment type="caution">
    <text evidence="12">The sequence shown here is derived from an EMBL/GenBank/DDBJ whole genome shotgun (WGS) entry which is preliminary data.</text>
</comment>
<dbReference type="AlphaFoldDB" id="A0A0R0M5T0"/>
<evidence type="ECO:0000259" key="10">
    <source>
        <dbReference type="Pfam" id="PF02270"/>
    </source>
</evidence>